<keyword evidence="6 11" id="KW-0028">Amino-acid biosynthesis</keyword>
<dbReference type="Pfam" id="PF00682">
    <property type="entry name" value="HMGL-like"/>
    <property type="match status" value="1"/>
</dbReference>
<dbReference type="GO" id="GO:0005737">
    <property type="term" value="C:cytoplasm"/>
    <property type="evidence" value="ECO:0007669"/>
    <property type="project" value="UniProtKB-UniRule"/>
</dbReference>
<dbReference type="PANTHER" id="PTHR10277:SF9">
    <property type="entry name" value="2-ISOPROPYLMALATE SYNTHASE 1, CHLOROPLASTIC-RELATED"/>
    <property type="match status" value="1"/>
</dbReference>
<feature type="binding site" evidence="11">
    <location>
        <position position="255"/>
    </location>
    <ligand>
        <name>Mn(2+)</name>
        <dbReference type="ChEBI" id="CHEBI:29035"/>
    </ligand>
</feature>
<keyword evidence="8 11" id="KW-0479">Metal-binding</keyword>
<dbReference type="InterPro" id="IPR005671">
    <property type="entry name" value="LeuA_bact_synth"/>
</dbReference>
<comment type="cofactor">
    <cofactor evidence="11">
        <name>Mn(2+)</name>
        <dbReference type="ChEBI" id="CHEBI:29035"/>
    </cofactor>
</comment>
<feature type="binding site" evidence="11">
    <location>
        <position position="219"/>
    </location>
    <ligand>
        <name>Mn(2+)</name>
        <dbReference type="ChEBI" id="CHEBI:29035"/>
    </ligand>
</feature>
<dbReference type="CDD" id="cd07940">
    <property type="entry name" value="DRE_TIM_IPMS"/>
    <property type="match status" value="1"/>
</dbReference>
<feature type="domain" description="Pyruvate carboxyltransferase" evidence="12">
    <location>
        <begin position="22"/>
        <end position="284"/>
    </location>
</feature>
<name>A0A8A4TSX6_SULCO</name>
<dbReference type="GO" id="GO:0030145">
    <property type="term" value="F:manganese ion binding"/>
    <property type="evidence" value="ECO:0007669"/>
    <property type="project" value="UniProtKB-UniRule"/>
</dbReference>
<evidence type="ECO:0000256" key="7">
    <source>
        <dbReference type="ARBA" id="ARBA00022679"/>
    </source>
</evidence>
<dbReference type="InterPro" id="IPR000891">
    <property type="entry name" value="PYR_CT"/>
</dbReference>
<dbReference type="NCBIfam" id="NF002085">
    <property type="entry name" value="PRK00915.1-2"/>
    <property type="match status" value="1"/>
</dbReference>
<dbReference type="Pfam" id="PF22617">
    <property type="entry name" value="HCS_D2"/>
    <property type="match status" value="1"/>
</dbReference>
<comment type="subunit">
    <text evidence="11">Homodimer.</text>
</comment>
<comment type="pathway">
    <text evidence="1 11">Amino-acid biosynthesis; L-leucine biosynthesis; L-leucine from 3-methyl-2-oxobutanoate: step 1/4.</text>
</comment>
<dbReference type="Gene3D" id="3.20.20.70">
    <property type="entry name" value="Aldolase class I"/>
    <property type="match status" value="1"/>
</dbReference>
<dbReference type="RefSeq" id="WP_237382260.1">
    <property type="nucleotide sequence ID" value="NZ_CP071793.1"/>
</dbReference>
<evidence type="ECO:0000256" key="1">
    <source>
        <dbReference type="ARBA" id="ARBA00004689"/>
    </source>
</evidence>
<dbReference type="InterPro" id="IPR054691">
    <property type="entry name" value="LeuA/HCS_post-cat"/>
</dbReference>
<keyword evidence="9 11" id="KW-0464">Manganese</keyword>
<keyword evidence="5 11" id="KW-0432">Leucine biosynthesis</keyword>
<evidence type="ECO:0000256" key="11">
    <source>
        <dbReference type="HAMAP-Rule" id="MF_01025"/>
    </source>
</evidence>
<dbReference type="InterPro" id="IPR013785">
    <property type="entry name" value="Aldolase_TIM"/>
</dbReference>
<dbReference type="NCBIfam" id="TIGR00973">
    <property type="entry name" value="leuA_bact"/>
    <property type="match status" value="1"/>
</dbReference>
<keyword evidence="10 11" id="KW-0100">Branched-chain amino acid biosynthesis</keyword>
<dbReference type="GO" id="GO:0003985">
    <property type="term" value="F:acetyl-CoA C-acetyltransferase activity"/>
    <property type="evidence" value="ECO:0007669"/>
    <property type="project" value="UniProtKB-UniRule"/>
</dbReference>
<evidence type="ECO:0000256" key="6">
    <source>
        <dbReference type="ARBA" id="ARBA00022605"/>
    </source>
</evidence>
<dbReference type="SMART" id="SM00917">
    <property type="entry name" value="LeuA_dimer"/>
    <property type="match status" value="1"/>
</dbReference>
<dbReference type="FunFam" id="1.10.238.260:FF:000001">
    <property type="entry name" value="2-isopropylmalate synthase"/>
    <property type="match status" value="1"/>
</dbReference>
<evidence type="ECO:0000256" key="5">
    <source>
        <dbReference type="ARBA" id="ARBA00022430"/>
    </source>
</evidence>
<reference evidence="13" key="1">
    <citation type="submission" date="2021-03" db="EMBL/GenBank/DDBJ databases">
        <title>Acanthopleuribacteraceae sp. M133.</title>
        <authorList>
            <person name="Wang G."/>
        </authorList>
    </citation>
    <scope>NUCLEOTIDE SEQUENCE</scope>
    <source>
        <strain evidence="13">M133</strain>
    </source>
</reference>
<dbReference type="EC" id="2.3.3.13" evidence="3 11"/>
<dbReference type="FunFam" id="3.20.20.70:FF:000010">
    <property type="entry name" value="2-isopropylmalate synthase"/>
    <property type="match status" value="1"/>
</dbReference>
<evidence type="ECO:0000313" key="13">
    <source>
        <dbReference type="EMBL" id="QTD52151.1"/>
    </source>
</evidence>
<dbReference type="HAMAP" id="MF_01025">
    <property type="entry name" value="LeuA_type1"/>
    <property type="match status" value="1"/>
</dbReference>
<protein>
    <recommendedName>
        <fullName evidence="4 11">2-isopropylmalate synthase</fullName>
        <ecNumber evidence="3 11">2.3.3.13</ecNumber>
    </recommendedName>
    <alternativeName>
        <fullName evidence="11">Alpha-IPM synthase</fullName>
    </alternativeName>
    <alternativeName>
        <fullName evidence="11">Alpha-isopropylmalate synthase</fullName>
    </alternativeName>
</protein>
<dbReference type="SUPFAM" id="SSF110921">
    <property type="entry name" value="2-isopropylmalate synthase LeuA, allosteric (dimerisation) domain"/>
    <property type="match status" value="1"/>
</dbReference>
<dbReference type="InterPro" id="IPR002034">
    <property type="entry name" value="AIPM/Hcit_synth_CS"/>
</dbReference>
<dbReference type="PANTHER" id="PTHR10277">
    <property type="entry name" value="HOMOCITRATE SYNTHASE-RELATED"/>
    <property type="match status" value="1"/>
</dbReference>
<comment type="similarity">
    <text evidence="2 11">Belongs to the alpha-IPM synthase/homocitrate synthase family. LeuA type 1 subfamily.</text>
</comment>
<comment type="catalytic activity">
    <reaction evidence="11">
        <text>3-methyl-2-oxobutanoate + acetyl-CoA + H2O = (2S)-2-isopropylmalate + CoA + H(+)</text>
        <dbReference type="Rhea" id="RHEA:21524"/>
        <dbReference type="ChEBI" id="CHEBI:1178"/>
        <dbReference type="ChEBI" id="CHEBI:11851"/>
        <dbReference type="ChEBI" id="CHEBI:15377"/>
        <dbReference type="ChEBI" id="CHEBI:15378"/>
        <dbReference type="ChEBI" id="CHEBI:57287"/>
        <dbReference type="ChEBI" id="CHEBI:57288"/>
        <dbReference type="EC" id="2.3.3.13"/>
    </reaction>
</comment>
<dbReference type="KEGG" id="scor:J3U87_06720"/>
<keyword evidence="13" id="KW-0012">Acyltransferase</keyword>
<feature type="region of interest" description="Regulatory domain" evidence="11">
    <location>
        <begin position="408"/>
        <end position="540"/>
    </location>
</feature>
<evidence type="ECO:0000256" key="4">
    <source>
        <dbReference type="ARBA" id="ARBA00018198"/>
    </source>
</evidence>
<dbReference type="Pfam" id="PF08502">
    <property type="entry name" value="LeuA_dimer"/>
    <property type="match status" value="1"/>
</dbReference>
<dbReference type="SUPFAM" id="SSF51569">
    <property type="entry name" value="Aldolase"/>
    <property type="match status" value="1"/>
</dbReference>
<feature type="binding site" evidence="11">
    <location>
        <position position="31"/>
    </location>
    <ligand>
        <name>Mn(2+)</name>
        <dbReference type="ChEBI" id="CHEBI:29035"/>
    </ligand>
</feature>
<accession>A0A8A4TSX6</accession>
<dbReference type="GO" id="GO:0009098">
    <property type="term" value="P:L-leucine biosynthetic process"/>
    <property type="evidence" value="ECO:0007669"/>
    <property type="project" value="UniProtKB-UniRule"/>
</dbReference>
<dbReference type="GO" id="GO:0003852">
    <property type="term" value="F:2-isopropylmalate synthase activity"/>
    <property type="evidence" value="ECO:0007669"/>
    <property type="project" value="UniProtKB-UniRule"/>
</dbReference>
<evidence type="ECO:0000259" key="12">
    <source>
        <dbReference type="PROSITE" id="PS50991"/>
    </source>
</evidence>
<dbReference type="Gene3D" id="1.10.238.260">
    <property type="match status" value="1"/>
</dbReference>
<evidence type="ECO:0000313" key="14">
    <source>
        <dbReference type="Proteomes" id="UP000663929"/>
    </source>
</evidence>
<dbReference type="PROSITE" id="PS00816">
    <property type="entry name" value="AIPM_HOMOCIT_SYNTH_2"/>
    <property type="match status" value="1"/>
</dbReference>
<comment type="function">
    <text evidence="11">Catalyzes the condensation of the acetyl group of acetyl-CoA with 3-methyl-2-oxobutanoate (2-ketoisovalerate) to form 3-carboxy-3-hydroxy-4-methylpentanoate (2-isopropylmalate).</text>
</comment>
<dbReference type="InterPro" id="IPR013709">
    <property type="entry name" value="2-isopropylmalate_synth_dimer"/>
</dbReference>
<dbReference type="InterPro" id="IPR050073">
    <property type="entry name" value="2-IPM_HCS-like"/>
</dbReference>
<dbReference type="UniPathway" id="UPA00048">
    <property type="reaction ID" value="UER00070"/>
</dbReference>
<dbReference type="EMBL" id="CP071793">
    <property type="protein sequence ID" value="QTD52151.1"/>
    <property type="molecule type" value="Genomic_DNA"/>
</dbReference>
<keyword evidence="14" id="KW-1185">Reference proteome</keyword>
<evidence type="ECO:0000256" key="9">
    <source>
        <dbReference type="ARBA" id="ARBA00023211"/>
    </source>
</evidence>
<proteinExistence type="inferred from homology"/>
<dbReference type="PROSITE" id="PS00815">
    <property type="entry name" value="AIPM_HOMOCIT_SYNTH_1"/>
    <property type="match status" value="1"/>
</dbReference>
<dbReference type="AlphaFoldDB" id="A0A8A4TSX6"/>
<dbReference type="Gene3D" id="3.30.160.270">
    <property type="match status" value="1"/>
</dbReference>
<evidence type="ECO:0000256" key="3">
    <source>
        <dbReference type="ARBA" id="ARBA00012973"/>
    </source>
</evidence>
<evidence type="ECO:0000256" key="8">
    <source>
        <dbReference type="ARBA" id="ARBA00022723"/>
    </source>
</evidence>
<feature type="binding site" evidence="11">
    <location>
        <position position="221"/>
    </location>
    <ligand>
        <name>Mn(2+)</name>
        <dbReference type="ChEBI" id="CHEBI:29035"/>
    </ligand>
</feature>
<sequence>MEKNATTERPEQIDPKTSDNRVVIFDTTLRDGEQSPGASMNLSEKIVIAQALRDLRVDVIEAGFPIASPGDFEAVRAIARQVQGPTIAGLARCQKQDIDRAWDALQDATHKRIHVFLATSAIHREYKLNMAKEEIVRRAVEGVTMARAYCDDVEFSAEDAARTEPDFLAEVVERVIEAGATTVNIPDTVGYAMPNQFSDLIHHLKSHVRDIDKAIISVHCHNDLGMAVANSLAAVKAGARQIECTINGIGERAGNCSLEEAVMAMRTRRDYFDLETNINTRAIFPTSKLVSNITGLHVQRNKAIVGQNAFAHEAGIHQHGVLKHQETYEIMKPEDVGIKSNQLVLGKHSGRHAFRNWVEEHGYTLSDEEFQRAFEAFKVLADKKKDIYDADIEALIEGGLNRQDTPWQIVSIQTNAGTNAIPTATIALLHAGENRRVEEAACGDGPVDALYKAIERVVGFRVRLKDYQLRSITRGKDAQGEISIAVEIDNRTYRGRSVSTDIMEASAKAFLNVINGYINQRERSLANAAAGAEQLVGARP</sequence>
<keyword evidence="7 11" id="KW-0808">Transferase</keyword>
<dbReference type="NCBIfam" id="NF002086">
    <property type="entry name" value="PRK00915.1-3"/>
    <property type="match status" value="1"/>
</dbReference>
<evidence type="ECO:0000256" key="2">
    <source>
        <dbReference type="ARBA" id="ARBA00009396"/>
    </source>
</evidence>
<dbReference type="PROSITE" id="PS50991">
    <property type="entry name" value="PYR_CT"/>
    <property type="match status" value="1"/>
</dbReference>
<dbReference type="NCBIfam" id="NF002087">
    <property type="entry name" value="PRK00915.1-4"/>
    <property type="match status" value="1"/>
</dbReference>
<dbReference type="Proteomes" id="UP000663929">
    <property type="component" value="Chromosome"/>
</dbReference>
<keyword evidence="11" id="KW-0963">Cytoplasm</keyword>
<dbReference type="InterPro" id="IPR036230">
    <property type="entry name" value="LeuA_allosteric_dom_sf"/>
</dbReference>
<organism evidence="13 14">
    <name type="scientific">Sulfidibacter corallicola</name>
    <dbReference type="NCBI Taxonomy" id="2818388"/>
    <lineage>
        <taxon>Bacteria</taxon>
        <taxon>Pseudomonadati</taxon>
        <taxon>Acidobacteriota</taxon>
        <taxon>Holophagae</taxon>
        <taxon>Acanthopleuribacterales</taxon>
        <taxon>Acanthopleuribacteraceae</taxon>
        <taxon>Sulfidibacter</taxon>
    </lineage>
</organism>
<evidence type="ECO:0000256" key="10">
    <source>
        <dbReference type="ARBA" id="ARBA00023304"/>
    </source>
</evidence>
<dbReference type="FunFam" id="3.30.160.270:FF:000003">
    <property type="entry name" value="2-isopropylmalate synthase"/>
    <property type="match status" value="1"/>
</dbReference>
<gene>
    <name evidence="11" type="primary">leuA</name>
    <name evidence="13" type="ORF">J3U87_06720</name>
</gene>